<evidence type="ECO:0008006" key="2">
    <source>
        <dbReference type="Google" id="ProtNLM"/>
    </source>
</evidence>
<evidence type="ECO:0000313" key="1">
    <source>
        <dbReference type="EMBL" id="AGE94944.1"/>
    </source>
</evidence>
<protein>
    <recommendedName>
        <fullName evidence="2">Cytoplasmic tRNA 2-thiolation protein 2</fullName>
    </recommendedName>
</protein>
<reference evidence="1" key="1">
    <citation type="journal article" date="2013" name="Eukaryot. Cell">
        <title>Extremely Reduced Levels of Heterozygosity in the Vertebrate Pathogen Encephalitozoon cuniculi.</title>
        <authorList>
            <person name="Selman M."/>
            <person name="Sak B."/>
            <person name="Kvac M."/>
            <person name="Farinelli L."/>
            <person name="Weiss L.M."/>
            <person name="Corradi N."/>
        </authorList>
    </citation>
    <scope>NUCLEOTIDE SEQUENCE</scope>
</reference>
<dbReference type="InterPro" id="IPR014729">
    <property type="entry name" value="Rossmann-like_a/b/a_fold"/>
</dbReference>
<dbReference type="VEuPathDB" id="MicrosporidiaDB:M970_111210"/>
<dbReference type="Gene3D" id="3.40.50.620">
    <property type="entry name" value="HUPs"/>
    <property type="match status" value="1"/>
</dbReference>
<proteinExistence type="predicted"/>
<dbReference type="VEuPathDB" id="MicrosporidiaDB:AEWD_111210"/>
<dbReference type="EMBL" id="KC513604">
    <property type="protein sequence ID" value="AGE94944.1"/>
    <property type="molecule type" value="Genomic_DNA"/>
</dbReference>
<accession>M1JHU6</accession>
<dbReference type="AlphaFoldDB" id="M1JHU6"/>
<organism evidence="1">
    <name type="scientific">Encephalitozoon cuniculi</name>
    <name type="common">Microsporidian parasite</name>
    <dbReference type="NCBI Taxonomy" id="6035"/>
    <lineage>
        <taxon>Eukaryota</taxon>
        <taxon>Fungi</taxon>
        <taxon>Fungi incertae sedis</taxon>
        <taxon>Microsporidia</taxon>
        <taxon>Unikaryonidae</taxon>
        <taxon>Encephalitozoon</taxon>
    </lineage>
</organism>
<dbReference type="VEuPathDB" id="MicrosporidiaDB:AEWQ_111210"/>
<dbReference type="VEuPathDB" id="MicrosporidiaDB:AEWR_111210"/>
<sequence>MPASNRKFYPMEHGCAACTDTPNIRISNLDYCNACFESQFLRKVFRCFRKLRFGSRVLLYLDGTSSSLVMAHAISRLKNRSIHEFTVMSRCFLQHRAFLEGIGFSNQVDAGSGLWSLDDSHCAGRINPLPRQAVEAARSSGFDMVVFQADAETESVVALRSVCRGSGVEETIESCISKISGLRVRNALGRIKRKEVGYYHYINRKEIPGSLLLSPMSGMELILSRFVSRMESRNSLVLFNILNTVKKVVADRDGIDTSD</sequence>
<name>M1JHU6_ENCCN</name>
<dbReference type="VEuPathDB" id="MicrosporidiaDB:ECU11_1220"/>
<gene>
    <name evidence="1" type="ORF">ECU11_1220</name>
</gene>